<dbReference type="EMBL" id="AHPK01000013">
    <property type="protein sequence ID" value="KEC55183.1"/>
    <property type="molecule type" value="Genomic_DNA"/>
</dbReference>
<keyword evidence="4" id="KW-1185">Reference proteome</keyword>
<dbReference type="eggNOG" id="ENOG50313XK">
    <property type="taxonomic scope" value="Bacteria"/>
</dbReference>
<dbReference type="PROSITE" id="PS51257">
    <property type="entry name" value="PROKAR_LIPOPROTEIN"/>
    <property type="match status" value="1"/>
</dbReference>
<evidence type="ECO:0000313" key="3">
    <source>
        <dbReference type="EMBL" id="KEC55183.1"/>
    </source>
</evidence>
<accession>E6YJU5</accession>
<dbReference type="EMBL" id="FN645459">
    <property type="protein sequence ID" value="CBI77714.1"/>
    <property type="molecule type" value="Genomic_DNA"/>
</dbReference>
<evidence type="ECO:0000313" key="1">
    <source>
        <dbReference type="EMBL" id="CBI77133.1"/>
    </source>
</evidence>
<protein>
    <submittedName>
        <fullName evidence="1">Type IV secretion system protein VirB7, 15 kDa Antigen</fullName>
    </submittedName>
</protein>
<reference evidence="1" key="1">
    <citation type="journal article" date="2011" name="PLoS Genet.">
        <title>Parallel evolution of a type IV secretion system in radiating lineages of the host-restricted bacterial pathogen Bartonella.</title>
        <authorList>
            <person name="Engel P."/>
            <person name="Salzburger W."/>
            <person name="Liesch M."/>
            <person name="Chang C.C."/>
            <person name="Maruyama S."/>
            <person name="Lanz C."/>
            <person name="Calteau A."/>
            <person name="Lajus A."/>
            <person name="Medigue C."/>
            <person name="Schuster S.C."/>
            <person name="Dehio C."/>
        </authorList>
    </citation>
    <scope>NUCLEOTIDE SEQUENCE</scope>
    <source>
        <strain evidence="1">ATCC BAA-1498</strain>
    </source>
</reference>
<dbReference type="HOGENOM" id="CLU_2244669_0_0_5"/>
<sequence>MMQLKITIILILLITLTGCASLKSGAQKLPRCNGQNARMLNHGKWNWNHHNIIHNTAIKPITTPIILNTQENEAPKAHIGLPASSVDTINHQMPSYKNAEITHEK</sequence>
<evidence type="ECO:0000313" key="2">
    <source>
        <dbReference type="EMBL" id="CBI77714.1"/>
    </source>
</evidence>
<dbReference type="Proteomes" id="UP000027336">
    <property type="component" value="Unassembled WGS sequence"/>
</dbReference>
<name>E6YJU5_9HYPH</name>
<evidence type="ECO:0000313" key="4">
    <source>
        <dbReference type="Proteomes" id="UP000027336"/>
    </source>
</evidence>
<dbReference type="RefSeq" id="WP_235692210.1">
    <property type="nucleotide sequence ID" value="NZ_KL407337.1"/>
</dbReference>
<organism evidence="1">
    <name type="scientific">Bartonella rochalimae ATCC BAA-1498</name>
    <dbReference type="NCBI Taxonomy" id="685782"/>
    <lineage>
        <taxon>Bacteria</taxon>
        <taxon>Pseudomonadati</taxon>
        <taxon>Pseudomonadota</taxon>
        <taxon>Alphaproteobacteria</taxon>
        <taxon>Hyphomicrobiales</taxon>
        <taxon>Bartonellaceae</taxon>
        <taxon>Bartonella</taxon>
    </lineage>
</organism>
<dbReference type="AlphaFoldDB" id="E6YJU5"/>
<gene>
    <name evidence="1" type="primary">virB7</name>
    <name evidence="1" type="ORF">BARRO_10066</name>
    <name evidence="2" type="ORF">BARRO_50063</name>
    <name evidence="3" type="ORF">O99_00683</name>
</gene>
<dbReference type="EMBL" id="FN645455">
    <property type="protein sequence ID" value="CBI77133.1"/>
    <property type="molecule type" value="Genomic_DNA"/>
</dbReference>
<proteinExistence type="predicted"/>
<reference evidence="3 4" key="2">
    <citation type="submission" date="2012-04" db="EMBL/GenBank/DDBJ databases">
        <title>The Genome Sequence of Bartonella rochalimae BMGH.</title>
        <authorList>
            <consortium name="The Broad Institute Genome Sequencing Platform"/>
            <consortium name="The Broad Institute Genome Sequencing Center for Infectious Disease"/>
            <person name="Feldgarden M."/>
            <person name="Kirby J."/>
            <person name="Kosoy M."/>
            <person name="Birtles R."/>
            <person name="Probert W.S."/>
            <person name="Chiaraviglio L."/>
            <person name="Walker B."/>
            <person name="Young S.K."/>
            <person name="Zeng Q."/>
            <person name="Gargeya S."/>
            <person name="Fitzgerald M."/>
            <person name="Haas B."/>
            <person name="Abouelleil A."/>
            <person name="Alvarado L."/>
            <person name="Arachchi H.M."/>
            <person name="Berlin A.M."/>
            <person name="Chapman S.B."/>
            <person name="Goldberg J."/>
            <person name="Griggs A."/>
            <person name="Gujja S."/>
            <person name="Hansen M."/>
            <person name="Howarth C."/>
            <person name="Imamovic A."/>
            <person name="Larimer J."/>
            <person name="McCowen C."/>
            <person name="Montmayeur A."/>
            <person name="Murphy C."/>
            <person name="Neiman D."/>
            <person name="Pearson M."/>
            <person name="Priest M."/>
            <person name="Roberts A."/>
            <person name="Saif S."/>
            <person name="Shea T."/>
            <person name="Sisk P."/>
            <person name="Sykes S."/>
            <person name="Wortman J."/>
            <person name="Nusbaum C."/>
            <person name="Birren B."/>
        </authorList>
    </citation>
    <scope>NUCLEOTIDE SEQUENCE [LARGE SCALE GENOMIC DNA]</scope>
    <source>
        <strain evidence="3 4">ATCC BAA-1498</strain>
    </source>
</reference>
<dbReference type="PATRIC" id="fig|685782.3.peg.700"/>